<dbReference type="AlphaFoldDB" id="A0A382AMQ3"/>
<dbReference type="EMBL" id="UINC01026003">
    <property type="protein sequence ID" value="SVB02664.1"/>
    <property type="molecule type" value="Genomic_DNA"/>
</dbReference>
<proteinExistence type="predicted"/>
<sequence length="39" mass="4136">MSSLPLIQAIPSTNGTEMIDIIKPTNAASPKEIMKCYGA</sequence>
<evidence type="ECO:0000313" key="1">
    <source>
        <dbReference type="EMBL" id="SVB02664.1"/>
    </source>
</evidence>
<reference evidence="1" key="1">
    <citation type="submission" date="2018-05" db="EMBL/GenBank/DDBJ databases">
        <authorList>
            <person name="Lanie J.A."/>
            <person name="Ng W.-L."/>
            <person name="Kazmierczak K.M."/>
            <person name="Andrzejewski T.M."/>
            <person name="Davidsen T.M."/>
            <person name="Wayne K.J."/>
            <person name="Tettelin H."/>
            <person name="Glass J.I."/>
            <person name="Rusch D."/>
            <person name="Podicherti R."/>
            <person name="Tsui H.-C.T."/>
            <person name="Winkler M.E."/>
        </authorList>
    </citation>
    <scope>NUCLEOTIDE SEQUENCE</scope>
</reference>
<accession>A0A382AMQ3</accession>
<protein>
    <submittedName>
        <fullName evidence="1">Uncharacterized protein</fullName>
    </submittedName>
</protein>
<gene>
    <name evidence="1" type="ORF">METZ01_LOCUS155518</name>
</gene>
<organism evidence="1">
    <name type="scientific">marine metagenome</name>
    <dbReference type="NCBI Taxonomy" id="408172"/>
    <lineage>
        <taxon>unclassified sequences</taxon>
        <taxon>metagenomes</taxon>
        <taxon>ecological metagenomes</taxon>
    </lineage>
</organism>
<name>A0A382AMQ3_9ZZZZ</name>